<dbReference type="Proteomes" id="UP000423396">
    <property type="component" value="Chromosome"/>
</dbReference>
<dbReference type="RefSeq" id="WP_156006775.1">
    <property type="nucleotide sequence ID" value="NZ_CP045483.1"/>
</dbReference>
<keyword evidence="3" id="KW-1185">Reference proteome</keyword>
<reference evidence="2 3" key="1">
    <citation type="submission" date="2019-10" db="EMBL/GenBank/DDBJ databases">
        <title>Genome Sequences from Six Type Strain Members of the Archaeal Family Sulfolobaceae: Acidianus ambivalens, Acidianus infernus, Metallosphaera prunae, Stygiolobus azoricus, Sulfolobus metallicus, and Sulfurisphaera ohwakuensis.</title>
        <authorList>
            <person name="Counts J.A."/>
            <person name="Kelly R.M."/>
        </authorList>
    </citation>
    <scope>NUCLEOTIDE SEQUENCE [LARGE SCALE GENOMIC DNA]</scope>
    <source>
        <strain evidence="2 3">FC6</strain>
    </source>
</reference>
<keyword evidence="1" id="KW-0472">Membrane</keyword>
<dbReference type="KEGG" id="sazo:D1868_06745"/>
<accession>A0A650CPF5</accession>
<name>A0A650CPF5_9CREN</name>
<dbReference type="EMBL" id="CP045483">
    <property type="protein sequence ID" value="QGR19721.1"/>
    <property type="molecule type" value="Genomic_DNA"/>
</dbReference>
<keyword evidence="1" id="KW-1133">Transmembrane helix</keyword>
<evidence type="ECO:0000256" key="1">
    <source>
        <dbReference type="SAM" id="Phobius"/>
    </source>
</evidence>
<evidence type="ECO:0000313" key="2">
    <source>
        <dbReference type="EMBL" id="QGR19721.1"/>
    </source>
</evidence>
<dbReference type="GeneID" id="42798754"/>
<protein>
    <submittedName>
        <fullName evidence="2">Uncharacterized protein</fullName>
    </submittedName>
</protein>
<feature type="transmembrane region" description="Helical" evidence="1">
    <location>
        <begin position="6"/>
        <end position="23"/>
    </location>
</feature>
<dbReference type="AlphaFoldDB" id="A0A650CPF5"/>
<proteinExistence type="predicted"/>
<keyword evidence="1" id="KW-0812">Transmembrane</keyword>
<sequence length="240" mass="26647">MNKKLLIIIIAVVIVIILAFLLLNHHGDKPSKLPETQTTTVILNTTTSPTTTIHLVYTNSTTVKTTSYTTSVSLVLRNDTYFLDIQGNKIPAKAYLYYLSDNLSLFGVFNITSNATLLPLIEHNGLPFPPGRYTLVVNGTGLTLNFNFTLNVYTGDIIYTNGSYSMIVLPQPPLKIIINNTTYLLSNASGTYNGVILVKGYIPPTTSIEIYNGVQWIKVEVVYIPHMVYLPYSEVFEKSS</sequence>
<evidence type="ECO:0000313" key="3">
    <source>
        <dbReference type="Proteomes" id="UP000423396"/>
    </source>
</evidence>
<gene>
    <name evidence="2" type="ORF">D1868_06745</name>
</gene>
<organism evidence="2 3">
    <name type="scientific">Stygiolobus azoricus</name>
    <dbReference type="NCBI Taxonomy" id="41675"/>
    <lineage>
        <taxon>Archaea</taxon>
        <taxon>Thermoproteota</taxon>
        <taxon>Thermoprotei</taxon>
        <taxon>Sulfolobales</taxon>
        <taxon>Sulfolobaceae</taxon>
        <taxon>Stygiolobus</taxon>
    </lineage>
</organism>